<accession>A0ACB9ME19</accession>
<dbReference type="Proteomes" id="UP001057402">
    <property type="component" value="Chromosome 10"/>
</dbReference>
<gene>
    <name evidence="1" type="ORF">MLD38_035210</name>
</gene>
<dbReference type="EMBL" id="CM042889">
    <property type="protein sequence ID" value="KAI4321881.1"/>
    <property type="molecule type" value="Genomic_DNA"/>
</dbReference>
<organism evidence="1 2">
    <name type="scientific">Melastoma candidum</name>
    <dbReference type="NCBI Taxonomy" id="119954"/>
    <lineage>
        <taxon>Eukaryota</taxon>
        <taxon>Viridiplantae</taxon>
        <taxon>Streptophyta</taxon>
        <taxon>Embryophyta</taxon>
        <taxon>Tracheophyta</taxon>
        <taxon>Spermatophyta</taxon>
        <taxon>Magnoliopsida</taxon>
        <taxon>eudicotyledons</taxon>
        <taxon>Gunneridae</taxon>
        <taxon>Pentapetalae</taxon>
        <taxon>rosids</taxon>
        <taxon>malvids</taxon>
        <taxon>Myrtales</taxon>
        <taxon>Melastomataceae</taxon>
        <taxon>Melastomatoideae</taxon>
        <taxon>Melastomateae</taxon>
        <taxon>Melastoma</taxon>
    </lineage>
</organism>
<sequence length="871" mass="94712">MNRRTADSTDDDDDDDEEEVFHESLDRIASSSSRSCSNSDEEPDESFSDPKLPAFRAPGMTRFPVGLPKYDVWVSQPSSVSERRSRLLREMGLSPHPGRGPGVGPGRGDFGRSASSGWLGFPGNGEGCGISRSKSENSVETGPGPGDLCDGSSCSCSNSFVSLEMNGLRSSVNSGDRDGVVRVGRRPRMGSESTSGNPGAKPPTARCYERLDECNSDTTVSAKGSNAASESAITNSGACTIKDLDNGKEFLVNEIKGDGIKEVGTGRQLTLEEFQVTVGHSPIVQELLRRQNVDKSDSDSPSSIGGGSLANGSKSRRRNGWFKSIRNVASAVASSRRERRSSDEKDSSSEKGGRRSSSATEDSQDGLFHGPERVKVRQYGKSTKELTGLYKSQEIQAHNGSIWSIKFSLDGRHLASAGEDCIIYVWKVVESDRKGELLHEKPENGSLSLVVVATGSPEANMLTRNGDRDNHLERKKSGRLSISRKSVSWDNTIMPETVFALSEKPMCSFEGHLDDVLDLSWSKSQHLLSSSMDKTVRLWHLSSSSCLKVFSHNDYVTCIQFNPVDDRYFISGSLDAKVRIWSIPDRQVIDWNDIHEMVTAACYTPDGQGALVGSYNGICHLYDTSDNKLLLKSQINLQYKKKKSQIKKITGFQFAPGSSSEVLITSADSRIRVVDGVDLVHKFTGFRNMNSQISASFSASGKYVVSASEDSAVYVWSHEADSRPGRNKGVTITHSYEYFHCRDVSAAIPWPGFADAWGLQGPFSLSELNTAKGDDGEKSTVKHPPTPIEKTSNGPLHGTLSSATNNYFLKRISGTWPEEKLAPAAGKVLSPRVSVDLSNGNLSSAWGLVIVTAGLGGEIRVYQNFGVPFRI</sequence>
<proteinExistence type="predicted"/>
<reference evidence="2" key="1">
    <citation type="journal article" date="2023" name="Front. Plant Sci.">
        <title>Chromosomal-level genome assembly of Melastoma candidum provides insights into trichome evolution.</title>
        <authorList>
            <person name="Zhong Y."/>
            <person name="Wu W."/>
            <person name="Sun C."/>
            <person name="Zou P."/>
            <person name="Liu Y."/>
            <person name="Dai S."/>
            <person name="Zhou R."/>
        </authorList>
    </citation>
    <scope>NUCLEOTIDE SEQUENCE [LARGE SCALE GENOMIC DNA]</scope>
</reference>
<evidence type="ECO:0000313" key="2">
    <source>
        <dbReference type="Proteomes" id="UP001057402"/>
    </source>
</evidence>
<comment type="caution">
    <text evidence="1">The sequence shown here is derived from an EMBL/GenBank/DDBJ whole genome shotgun (WGS) entry which is preliminary data.</text>
</comment>
<protein>
    <submittedName>
        <fullName evidence="1">Uncharacterized protein</fullName>
    </submittedName>
</protein>
<evidence type="ECO:0000313" key="1">
    <source>
        <dbReference type="EMBL" id="KAI4321881.1"/>
    </source>
</evidence>
<keyword evidence="2" id="KW-1185">Reference proteome</keyword>
<name>A0ACB9ME19_9MYRT</name>